<reference evidence="2" key="1">
    <citation type="submission" date="2019-07" db="EMBL/GenBank/DDBJ databases">
        <title>De Novo Assembly of kiwifruit Actinidia rufa.</title>
        <authorList>
            <person name="Sugita-Konishi S."/>
            <person name="Sato K."/>
            <person name="Mori E."/>
            <person name="Abe Y."/>
            <person name="Kisaki G."/>
            <person name="Hamano K."/>
            <person name="Suezawa K."/>
            <person name="Otani M."/>
            <person name="Fukuda T."/>
            <person name="Manabe T."/>
            <person name="Gomi K."/>
            <person name="Tabuchi M."/>
            <person name="Akimitsu K."/>
            <person name="Kataoka I."/>
        </authorList>
    </citation>
    <scope>NUCLEOTIDE SEQUENCE [LARGE SCALE GENOMIC DNA]</scope>
    <source>
        <strain evidence="2">cv. Fuchu</strain>
    </source>
</reference>
<evidence type="ECO:0000313" key="2">
    <source>
        <dbReference type="Proteomes" id="UP000585474"/>
    </source>
</evidence>
<proteinExistence type="predicted"/>
<dbReference type="Proteomes" id="UP000585474">
    <property type="component" value="Unassembled WGS sequence"/>
</dbReference>
<dbReference type="EMBL" id="BJWL01000192">
    <property type="protein sequence ID" value="GFS33576.1"/>
    <property type="molecule type" value="Genomic_DNA"/>
</dbReference>
<accession>A0A7J0DER6</accession>
<keyword evidence="2" id="KW-1185">Reference proteome</keyword>
<name>A0A7J0DER6_9ERIC</name>
<evidence type="ECO:0000313" key="1">
    <source>
        <dbReference type="EMBL" id="GFS33576.1"/>
    </source>
</evidence>
<gene>
    <name evidence="1" type="ORF">Acr_00g0029400</name>
</gene>
<organism evidence="1 2">
    <name type="scientific">Actinidia rufa</name>
    <dbReference type="NCBI Taxonomy" id="165716"/>
    <lineage>
        <taxon>Eukaryota</taxon>
        <taxon>Viridiplantae</taxon>
        <taxon>Streptophyta</taxon>
        <taxon>Embryophyta</taxon>
        <taxon>Tracheophyta</taxon>
        <taxon>Spermatophyta</taxon>
        <taxon>Magnoliopsida</taxon>
        <taxon>eudicotyledons</taxon>
        <taxon>Gunneridae</taxon>
        <taxon>Pentapetalae</taxon>
        <taxon>asterids</taxon>
        <taxon>Ericales</taxon>
        <taxon>Actinidiaceae</taxon>
        <taxon>Actinidia</taxon>
    </lineage>
</organism>
<comment type="caution">
    <text evidence="1">The sequence shown here is derived from an EMBL/GenBank/DDBJ whole genome shotgun (WGS) entry which is preliminary data.</text>
</comment>
<sequence length="70" mass="7324">MAALRIEKLSEEELVPGVLEAGEAPVDAVRVADRVGQLFGGEWAPLLLVDGGVGILAVARELGDVEERDG</sequence>
<dbReference type="AlphaFoldDB" id="A0A7J0DER6"/>
<protein>
    <submittedName>
        <fullName evidence="1">Similar to TRICHOME BIREFRINGENCE-LIKE 33</fullName>
    </submittedName>
</protein>